<dbReference type="EMBL" id="LN879430">
    <property type="protein sequence ID" value="CUH91737.1"/>
    <property type="molecule type" value="Genomic_DNA"/>
</dbReference>
<dbReference type="InterPro" id="IPR048015">
    <property type="entry name" value="NTP-PPase_MazG-like_N"/>
</dbReference>
<name>A0A0K8J2L0_9FIRM</name>
<accession>A0A0K8J2L0</accession>
<evidence type="ECO:0000313" key="2">
    <source>
        <dbReference type="EMBL" id="CUH91737.1"/>
    </source>
</evidence>
<feature type="domain" description="NTP pyrophosphohydrolase MazG-like" evidence="1">
    <location>
        <begin position="29"/>
        <end position="102"/>
    </location>
</feature>
<dbReference type="CDD" id="cd11528">
    <property type="entry name" value="NTP-PPase_MazG_Nterm"/>
    <property type="match status" value="1"/>
</dbReference>
<dbReference type="PANTHER" id="PTHR30522:SF0">
    <property type="entry name" value="NUCLEOSIDE TRIPHOSPHATE PYROPHOSPHOHYDROLASE"/>
    <property type="match status" value="1"/>
</dbReference>
<proteinExistence type="predicted"/>
<dbReference type="GO" id="GO:0046047">
    <property type="term" value="P:TTP catabolic process"/>
    <property type="evidence" value="ECO:0007669"/>
    <property type="project" value="TreeGrafter"/>
</dbReference>
<dbReference type="AlphaFoldDB" id="A0A0K8J2L0"/>
<dbReference type="InterPro" id="IPR011551">
    <property type="entry name" value="NTP_PyrPHydrolase_MazG"/>
</dbReference>
<evidence type="ECO:0000313" key="3">
    <source>
        <dbReference type="Proteomes" id="UP000196053"/>
    </source>
</evidence>
<reference evidence="3" key="1">
    <citation type="submission" date="2015-09" db="EMBL/GenBank/DDBJ databases">
        <authorList>
            <person name="Wibberg D."/>
        </authorList>
    </citation>
    <scope>NUCLEOTIDE SEQUENCE [LARGE SCALE GENOMIC DNA]</scope>
    <source>
        <strain evidence="3">SD1D</strain>
    </source>
</reference>
<dbReference type="NCBIfam" id="NF007113">
    <property type="entry name" value="PRK09562.1"/>
    <property type="match status" value="1"/>
</dbReference>
<dbReference type="GO" id="GO:0047429">
    <property type="term" value="F:nucleoside triphosphate diphosphatase activity"/>
    <property type="evidence" value="ECO:0007669"/>
    <property type="project" value="TreeGrafter"/>
</dbReference>
<dbReference type="FunFam" id="1.10.287.1080:FF:000001">
    <property type="entry name" value="Nucleoside triphosphate pyrophosphohydrolase"/>
    <property type="match status" value="1"/>
</dbReference>
<dbReference type="GO" id="GO:0046076">
    <property type="term" value="P:dTTP catabolic process"/>
    <property type="evidence" value="ECO:0007669"/>
    <property type="project" value="TreeGrafter"/>
</dbReference>
<dbReference type="PANTHER" id="PTHR30522">
    <property type="entry name" value="NUCLEOSIDE TRIPHOSPHATE PYROPHOSPHOHYDROLASE"/>
    <property type="match status" value="1"/>
</dbReference>
<dbReference type="GO" id="GO:0006950">
    <property type="term" value="P:response to stress"/>
    <property type="evidence" value="ECO:0007669"/>
    <property type="project" value="UniProtKB-ARBA"/>
</dbReference>
<protein>
    <recommendedName>
        <fullName evidence="1">NTP pyrophosphohydrolase MazG-like domain-containing protein</fullName>
    </recommendedName>
</protein>
<dbReference type="Gene3D" id="1.10.287.1080">
    <property type="entry name" value="MazG-like"/>
    <property type="match status" value="2"/>
</dbReference>
<dbReference type="InterPro" id="IPR004518">
    <property type="entry name" value="MazG-like_dom"/>
</dbReference>
<dbReference type="KEGG" id="hsd:SD1D_0183"/>
<evidence type="ECO:0000259" key="1">
    <source>
        <dbReference type="Pfam" id="PF03819"/>
    </source>
</evidence>
<dbReference type="NCBIfam" id="TIGR00444">
    <property type="entry name" value="mazG"/>
    <property type="match status" value="1"/>
</dbReference>
<dbReference type="GO" id="GO:0046052">
    <property type="term" value="P:UTP catabolic process"/>
    <property type="evidence" value="ECO:0007669"/>
    <property type="project" value="TreeGrafter"/>
</dbReference>
<dbReference type="OrthoDB" id="9808939at2"/>
<dbReference type="Pfam" id="PF03819">
    <property type="entry name" value="MazG"/>
    <property type="match status" value="1"/>
</dbReference>
<dbReference type="GO" id="GO:0006203">
    <property type="term" value="P:dGTP catabolic process"/>
    <property type="evidence" value="ECO:0007669"/>
    <property type="project" value="TreeGrafter"/>
</dbReference>
<dbReference type="GO" id="GO:0046081">
    <property type="term" value="P:dUTP catabolic process"/>
    <property type="evidence" value="ECO:0007669"/>
    <property type="project" value="TreeGrafter"/>
</dbReference>
<dbReference type="SUPFAM" id="SSF101386">
    <property type="entry name" value="all-alpha NTP pyrophosphatases"/>
    <property type="match status" value="2"/>
</dbReference>
<keyword evidence="3" id="KW-1185">Reference proteome</keyword>
<dbReference type="Proteomes" id="UP000196053">
    <property type="component" value="Chromosome I"/>
</dbReference>
<sequence length="258" mass="29553">MDKTYSFNEFMDIIRKLRSKEGCPWDREQTHESLRQCLIEEAYEVIEAINNQDSKNLCEELGDLLLQVAMHSVIAEETGEFTVEDVISEESRKMIRRHPHVFGNLTADSTKEVLKNWEDIKALEKSHVNNPEQDIKSVPKALPALIRARKVQEKAVKYGLDPGSPDKALDDITKGLDILRKAIEIGEKSRINNDFGNLLFQMIKLSVVLQINAENSLTNAINQFINRFIDVLYPQEGNGHNLCAVTPHKQEALWWEKN</sequence>
<organism evidence="2 3">
    <name type="scientific">Herbinix luporum</name>
    <dbReference type="NCBI Taxonomy" id="1679721"/>
    <lineage>
        <taxon>Bacteria</taxon>
        <taxon>Bacillati</taxon>
        <taxon>Bacillota</taxon>
        <taxon>Clostridia</taxon>
        <taxon>Lachnospirales</taxon>
        <taxon>Lachnospiraceae</taxon>
        <taxon>Herbinix</taxon>
    </lineage>
</organism>
<dbReference type="RefSeq" id="WP_087758707.1">
    <property type="nucleotide sequence ID" value="NZ_DUPS01000002.1"/>
</dbReference>
<dbReference type="GO" id="GO:0046061">
    <property type="term" value="P:dATP catabolic process"/>
    <property type="evidence" value="ECO:0007669"/>
    <property type="project" value="TreeGrafter"/>
</dbReference>
<gene>
    <name evidence="2" type="ORF">SD1D_0183</name>
</gene>